<dbReference type="EMBL" id="JAAGLQ010000193">
    <property type="protein sequence ID" value="NEA15799.1"/>
    <property type="molecule type" value="Genomic_DNA"/>
</dbReference>
<reference evidence="2 3" key="1">
    <citation type="submission" date="2020-01" db="EMBL/GenBank/DDBJ databases">
        <title>Insect and environment-associated Actinomycetes.</title>
        <authorList>
            <person name="Currrie C."/>
            <person name="Chevrette M."/>
            <person name="Carlson C."/>
            <person name="Stubbendieck R."/>
            <person name="Wendt-Pienkowski E."/>
        </authorList>
    </citation>
    <scope>NUCLEOTIDE SEQUENCE [LARGE SCALE GENOMIC DNA]</scope>
    <source>
        <strain evidence="2 3">SID11342</strain>
    </source>
</reference>
<protein>
    <submittedName>
        <fullName evidence="2">Uncharacterized protein</fullName>
    </submittedName>
</protein>
<dbReference type="AlphaFoldDB" id="A0A6N9TZ27"/>
<keyword evidence="1" id="KW-0472">Membrane</keyword>
<proteinExistence type="predicted"/>
<name>A0A6N9TZ27_STRHA</name>
<feature type="transmembrane region" description="Helical" evidence="1">
    <location>
        <begin position="51"/>
        <end position="74"/>
    </location>
</feature>
<organism evidence="2 3">
    <name type="scientific">Streptomyces halstedii</name>
    <dbReference type="NCBI Taxonomy" id="1944"/>
    <lineage>
        <taxon>Bacteria</taxon>
        <taxon>Bacillati</taxon>
        <taxon>Actinomycetota</taxon>
        <taxon>Actinomycetes</taxon>
        <taxon>Kitasatosporales</taxon>
        <taxon>Streptomycetaceae</taxon>
        <taxon>Streptomyces</taxon>
    </lineage>
</organism>
<evidence type="ECO:0000256" key="1">
    <source>
        <dbReference type="SAM" id="Phobius"/>
    </source>
</evidence>
<accession>A0A6N9TZ27</accession>
<gene>
    <name evidence="2" type="ORF">G3I29_09690</name>
</gene>
<dbReference type="InterPro" id="IPR045428">
    <property type="entry name" value="EACC1"/>
</dbReference>
<dbReference type="Pfam" id="PF19953">
    <property type="entry name" value="EACC1"/>
    <property type="match status" value="1"/>
</dbReference>
<sequence>MELQLWVEGADPVEELEDLGDWLSQEPELRGRVKPAPVIPSKGELGGLPDVLIAALGGGGLASALAASLSAYLSQPRRRSVRIKMKGPQGQEVEVDAQCAGDAERLLRIALGQAEGSQ</sequence>
<evidence type="ECO:0000313" key="3">
    <source>
        <dbReference type="Proteomes" id="UP000471293"/>
    </source>
</evidence>
<evidence type="ECO:0000313" key="2">
    <source>
        <dbReference type="EMBL" id="NEA15799.1"/>
    </source>
</evidence>
<comment type="caution">
    <text evidence="2">The sequence shown here is derived from an EMBL/GenBank/DDBJ whole genome shotgun (WGS) entry which is preliminary data.</text>
</comment>
<dbReference type="SUPFAM" id="SSF53686">
    <property type="entry name" value="Tryptophan synthase beta subunit-like PLP-dependent enzymes"/>
    <property type="match status" value="1"/>
</dbReference>
<dbReference type="InterPro" id="IPR036052">
    <property type="entry name" value="TrpB-like_PALP_sf"/>
</dbReference>
<dbReference type="Proteomes" id="UP000471293">
    <property type="component" value="Unassembled WGS sequence"/>
</dbReference>
<keyword evidence="1" id="KW-0812">Transmembrane</keyword>
<dbReference type="GO" id="GO:1901605">
    <property type="term" value="P:alpha-amino acid metabolic process"/>
    <property type="evidence" value="ECO:0007669"/>
    <property type="project" value="UniProtKB-ARBA"/>
</dbReference>
<dbReference type="RefSeq" id="WP_164343892.1">
    <property type="nucleotide sequence ID" value="NZ_JAAGLQ010000193.1"/>
</dbReference>
<keyword evidence="1" id="KW-1133">Transmembrane helix</keyword>